<reference evidence="1 2" key="1">
    <citation type="submission" date="2014-12" db="EMBL/GenBank/DDBJ databases">
        <title>Draft genome sequence of Cohnella kolymensis strain B-2846.</title>
        <authorList>
            <person name="Karlyshev A.V."/>
            <person name="Kudryashova E.B."/>
        </authorList>
    </citation>
    <scope>NUCLEOTIDE SEQUENCE [LARGE SCALE GENOMIC DNA]</scope>
    <source>
        <strain evidence="1 2">VKM B-2846</strain>
    </source>
</reference>
<protein>
    <submittedName>
        <fullName evidence="1">Uncharacterized protein</fullName>
    </submittedName>
</protein>
<evidence type="ECO:0000313" key="2">
    <source>
        <dbReference type="Proteomes" id="UP000054526"/>
    </source>
</evidence>
<dbReference type="EMBL" id="JXAL01000021">
    <property type="protein sequence ID" value="KIL35466.1"/>
    <property type="molecule type" value="Genomic_DNA"/>
</dbReference>
<comment type="caution">
    <text evidence="1">The sequence shown here is derived from an EMBL/GenBank/DDBJ whole genome shotgun (WGS) entry which is preliminary data.</text>
</comment>
<sequence length="59" mass="6641">MNSSTTRAVWLEVDPSNKESTIADAINNWCSSNTSVQIESIAVYQEHSTKYKALLIYTM</sequence>
<accession>A0ABR5A391</accession>
<keyword evidence="2" id="KW-1185">Reference proteome</keyword>
<evidence type="ECO:0000313" key="1">
    <source>
        <dbReference type="EMBL" id="KIL35466.1"/>
    </source>
</evidence>
<gene>
    <name evidence="1" type="ORF">SD71_13155</name>
</gene>
<proteinExistence type="predicted"/>
<organism evidence="1 2">
    <name type="scientific">Cohnella kolymensis</name>
    <dbReference type="NCBI Taxonomy" id="1590652"/>
    <lineage>
        <taxon>Bacteria</taxon>
        <taxon>Bacillati</taxon>
        <taxon>Bacillota</taxon>
        <taxon>Bacilli</taxon>
        <taxon>Bacillales</taxon>
        <taxon>Paenibacillaceae</taxon>
        <taxon>Cohnella</taxon>
    </lineage>
</organism>
<dbReference type="Proteomes" id="UP000054526">
    <property type="component" value="Unassembled WGS sequence"/>
</dbReference>
<name>A0ABR5A391_9BACL</name>